<dbReference type="PANTHER" id="PTHR33308">
    <property type="entry name" value="PEPTIDOGLYCAN HYDROLASE FLGJ"/>
    <property type="match status" value="1"/>
</dbReference>
<sequence>MKRASLGKIIFFPLILIAALNFMKLYNINLISSEKMKEIQNVVDETSIGKIQVNWKDVAAIASVEYAPDTMKKQEIEKTANLFIEKKETQYRLKEINEVIEALAYSEKQKKEVNAYLKYLNAEGTSSNLENKDSLQVSFISSIKEGAIDNYNEYGILPSITIAQAILESGWGKSELSVKYNNIFGIKSYNWDGKSANIRTSEFHEENIQADFRVYDTISDSLQDHSVFLTENPRYEKNGLFSAKTYSEQATALQEAGYSTIENEAGEKIYSELLIELIRQHQLQLIDSDAQLGHG</sequence>
<accession>A0AAJ1QM83</accession>
<gene>
    <name evidence="4" type="ORF">QUF85_12040</name>
</gene>
<name>A0AAJ1QM83_9BACI</name>
<feature type="domain" description="Mannosyl-glycoprotein endo-beta-N-acetylglucosamidase-like" evidence="3">
    <location>
        <begin position="127"/>
        <end position="287"/>
    </location>
</feature>
<reference evidence="4" key="1">
    <citation type="submission" date="2023-06" db="EMBL/GenBank/DDBJ databases">
        <title>Comparative genomics of Bacillaceae isolates and their secondary metabolite potential.</title>
        <authorList>
            <person name="Song L."/>
            <person name="Nielsen L.J."/>
            <person name="Mohite O."/>
            <person name="Xu X."/>
            <person name="Weber T."/>
            <person name="Kovacs A.T."/>
        </authorList>
    </citation>
    <scope>NUCLEOTIDE SEQUENCE</scope>
    <source>
        <strain evidence="4">G1S1</strain>
    </source>
</reference>
<comment type="caution">
    <text evidence="4">The sequence shown here is derived from an EMBL/GenBank/DDBJ whole genome shotgun (WGS) entry which is preliminary data.</text>
</comment>
<dbReference type="RefSeq" id="WP_289349736.1">
    <property type="nucleotide sequence ID" value="NZ_JAUCFI010000003.1"/>
</dbReference>
<evidence type="ECO:0000256" key="2">
    <source>
        <dbReference type="SAM" id="Phobius"/>
    </source>
</evidence>
<dbReference type="PANTHER" id="PTHR33308:SF9">
    <property type="entry name" value="PEPTIDOGLYCAN HYDROLASE FLGJ"/>
    <property type="match status" value="1"/>
</dbReference>
<dbReference type="AlphaFoldDB" id="A0AAJ1QM83"/>
<dbReference type="Gene3D" id="4.10.80.30">
    <property type="entry name" value="DNA polymerase, domain 6"/>
    <property type="match status" value="1"/>
</dbReference>
<dbReference type="InterPro" id="IPR051056">
    <property type="entry name" value="Glycosyl_Hydrolase_73"/>
</dbReference>
<proteinExistence type="predicted"/>
<dbReference type="EMBL" id="JAUCFI010000003">
    <property type="protein sequence ID" value="MDM5284030.1"/>
    <property type="molecule type" value="Genomic_DNA"/>
</dbReference>
<keyword evidence="1" id="KW-0378">Hydrolase</keyword>
<dbReference type="SMART" id="SM00047">
    <property type="entry name" value="LYZ2"/>
    <property type="match status" value="1"/>
</dbReference>
<dbReference type="Proteomes" id="UP001238973">
    <property type="component" value="Unassembled WGS sequence"/>
</dbReference>
<keyword evidence="2" id="KW-0472">Membrane</keyword>
<organism evidence="4 5">
    <name type="scientific">Peribacillus frigoritolerans</name>
    <dbReference type="NCBI Taxonomy" id="450367"/>
    <lineage>
        <taxon>Bacteria</taxon>
        <taxon>Bacillati</taxon>
        <taxon>Bacillota</taxon>
        <taxon>Bacilli</taxon>
        <taxon>Bacillales</taxon>
        <taxon>Bacillaceae</taxon>
        <taxon>Peribacillus</taxon>
    </lineage>
</organism>
<evidence type="ECO:0000259" key="3">
    <source>
        <dbReference type="SMART" id="SM00047"/>
    </source>
</evidence>
<evidence type="ECO:0000313" key="4">
    <source>
        <dbReference type="EMBL" id="MDM5284030.1"/>
    </source>
</evidence>
<dbReference type="Gene3D" id="1.10.530.10">
    <property type="match status" value="1"/>
</dbReference>
<dbReference type="GO" id="GO:0004040">
    <property type="term" value="F:amidase activity"/>
    <property type="evidence" value="ECO:0007669"/>
    <property type="project" value="InterPro"/>
</dbReference>
<evidence type="ECO:0000256" key="1">
    <source>
        <dbReference type="ARBA" id="ARBA00022801"/>
    </source>
</evidence>
<protein>
    <submittedName>
        <fullName evidence="4">Glucosaminidase domain-containing protein</fullName>
    </submittedName>
</protein>
<keyword evidence="2" id="KW-0812">Transmembrane</keyword>
<dbReference type="Pfam" id="PF01832">
    <property type="entry name" value="Glucosaminidase"/>
    <property type="match status" value="1"/>
</dbReference>
<evidence type="ECO:0000313" key="5">
    <source>
        <dbReference type="Proteomes" id="UP001238973"/>
    </source>
</evidence>
<dbReference type="InterPro" id="IPR002901">
    <property type="entry name" value="MGlyc_endo_b_GlcNAc-like_dom"/>
</dbReference>
<feature type="transmembrane region" description="Helical" evidence="2">
    <location>
        <begin position="6"/>
        <end position="26"/>
    </location>
</feature>
<keyword evidence="2" id="KW-1133">Transmembrane helix</keyword>